<dbReference type="PROSITE" id="PS50878">
    <property type="entry name" value="RT_POL"/>
    <property type="match status" value="1"/>
</dbReference>
<feature type="region of interest" description="Disordered" evidence="1">
    <location>
        <begin position="46"/>
        <end position="68"/>
    </location>
</feature>
<dbReference type="InterPro" id="IPR000477">
    <property type="entry name" value="RT_dom"/>
</dbReference>
<comment type="caution">
    <text evidence="3">The sequence shown here is derived from an EMBL/GenBank/DDBJ whole genome shotgun (WGS) entry which is preliminary data.</text>
</comment>
<evidence type="ECO:0000256" key="1">
    <source>
        <dbReference type="SAM" id="MobiDB-lite"/>
    </source>
</evidence>
<protein>
    <submittedName>
        <fullName evidence="3">Endonuclease/exonuclease/phosphatase superfamily</fullName>
    </submittedName>
</protein>
<dbReference type="InterPro" id="IPR001878">
    <property type="entry name" value="Znf_CCHC"/>
</dbReference>
<dbReference type="InterPro" id="IPR025558">
    <property type="entry name" value="DUF4283"/>
</dbReference>
<dbReference type="Pfam" id="PF03372">
    <property type="entry name" value="Exo_endo_phos"/>
    <property type="match status" value="1"/>
</dbReference>
<dbReference type="GO" id="GO:0003676">
    <property type="term" value="F:nucleic acid binding"/>
    <property type="evidence" value="ECO:0007669"/>
    <property type="project" value="InterPro"/>
</dbReference>
<dbReference type="PANTHER" id="PTHR33116:SF78">
    <property type="entry name" value="OS12G0587133 PROTEIN"/>
    <property type="match status" value="1"/>
</dbReference>
<reference evidence="3 4" key="1">
    <citation type="submission" date="2020-12" db="EMBL/GenBank/DDBJ databases">
        <title>Concerted genomic and epigenomic changes stabilize Arabidopsis allopolyploids.</title>
        <authorList>
            <person name="Chen Z."/>
        </authorList>
    </citation>
    <scope>NUCLEOTIDE SEQUENCE [LARGE SCALE GENOMIC DNA]</scope>
    <source>
        <strain evidence="3">Allo738</strain>
        <tissue evidence="3">Leaf</tissue>
    </source>
</reference>
<proteinExistence type="predicted"/>
<keyword evidence="3" id="KW-0540">Nuclease</keyword>
<dbReference type="Pfam" id="PF13966">
    <property type="entry name" value="zf-RVT"/>
    <property type="match status" value="1"/>
</dbReference>
<dbReference type="InterPro" id="IPR026960">
    <property type="entry name" value="RVT-Znf"/>
</dbReference>
<dbReference type="Proteomes" id="UP000694240">
    <property type="component" value="Chromosome 6"/>
</dbReference>
<evidence type="ECO:0000313" key="3">
    <source>
        <dbReference type="EMBL" id="KAG7595163.1"/>
    </source>
</evidence>
<organism evidence="3 4">
    <name type="scientific">Arabidopsis thaliana x Arabidopsis arenosa</name>
    <dbReference type="NCBI Taxonomy" id="1240361"/>
    <lineage>
        <taxon>Eukaryota</taxon>
        <taxon>Viridiplantae</taxon>
        <taxon>Streptophyta</taxon>
        <taxon>Embryophyta</taxon>
        <taxon>Tracheophyta</taxon>
        <taxon>Spermatophyta</taxon>
        <taxon>Magnoliopsida</taxon>
        <taxon>eudicotyledons</taxon>
        <taxon>Gunneridae</taxon>
        <taxon>Pentapetalae</taxon>
        <taxon>rosids</taxon>
        <taxon>malvids</taxon>
        <taxon>Brassicales</taxon>
        <taxon>Brassicaceae</taxon>
        <taxon>Camelineae</taxon>
        <taxon>Arabidopsis</taxon>
    </lineage>
</organism>
<dbReference type="Pfam" id="PF14111">
    <property type="entry name" value="DUF4283"/>
    <property type="match status" value="1"/>
</dbReference>
<dbReference type="CDD" id="cd01650">
    <property type="entry name" value="RT_nLTR_like"/>
    <property type="match status" value="1"/>
</dbReference>
<dbReference type="PANTHER" id="PTHR33116">
    <property type="entry name" value="REVERSE TRANSCRIPTASE ZINC-BINDING DOMAIN-CONTAINING PROTEIN-RELATED-RELATED"/>
    <property type="match status" value="1"/>
</dbReference>
<name>A0A8T2CBP2_9BRAS</name>
<dbReference type="GO" id="GO:0008270">
    <property type="term" value="F:zinc ion binding"/>
    <property type="evidence" value="ECO:0007669"/>
    <property type="project" value="InterPro"/>
</dbReference>
<feature type="domain" description="Reverse transcriptase" evidence="2">
    <location>
        <begin position="1036"/>
        <end position="1313"/>
    </location>
</feature>
<keyword evidence="4" id="KW-1185">Reference proteome</keyword>
<dbReference type="SMART" id="SM00343">
    <property type="entry name" value="ZnF_C2HC"/>
    <property type="match status" value="2"/>
</dbReference>
<sequence>MPKKKKKAIRGVVPGSSKFAAVHARAAALALPLAAAGRRVSSSAVSKFQGVPNVDPSSSSKLVSADPSLDESSGVVQASDLSLTSDLSASTVDGSASGVVKQTATAVNRGLTAGFNAQSTVASTDLAISSQVPSTLSAATKPSPPLLCVVDSPAAGKISTVAADCTSAPATKADQSTSTSDSWVDMVKGSSKKLTKRGSGFTLPSGELCVKIPNDVIERNKKCWDSFILGQFYSDPPSQGTLHNIVNGIWSRQYRDISVSRMEGNAFLFRIPNSFTRSRVLNQRLWQIEGQTMFVANWEPGFVPVKPELSSAPIWLELRNVPFQFFHEEGLEQIAGLVGDPKFLHPSTANKTNLEVAKVFTIIDPRKPLPEAVNVQFQSGEICRVLVSSPWMPPVCSHCKEIGHTLKHCKAAPTTCTSCSSTTHSSEACPKLRAAGPKKRRNQRTRRSKSPAILPVSENEKVKGKGLAGLEWQIKAPPKAHVKTLSEGSGCAATATAVGLPGGEVKQLLQGEQSFCDSVSALSDSRIAAGESQIFSSDNEVEEDSSDVLSTDPEEEKFIRVHRSGFKKWFKANRPLFGGVIETHVKQPKDKKFINALLPGWSFEENYDFSVLGKIWVLWDPSVQVVTVAKSLQMITCEVLLPNSLTWIVVSVVYAANEDEKRRELWKEISDLGASQTVANRPWIMLGDFNQVLHPHEHSKHVSLNVDRRIRDFRDCLLDAELSDLVYKGNSFTWWNKSKSRPVAKKIDRILVNDSWSALFPSSFGLFGAPDFSDHASCGVVLEEAAIKAKRPFKFFNFLLRNPEFLNLIRDSWYSLNVVGSAMFRVSKKLKALKKPIKDFSKLNYSNLELRTKEAHDTLLHFQNLTLADPSVANAEQELDAERKWHVLSSAEESFFLQRSRVSWFAEGDSNTRYFHRMADSRKSLNTITTMFDESGLQIDTQKGIIDHCANYFETLLGDENGPFLLEQEDMNLLLTYRCSPVQCSELEAVFTDNEIKAAFFSLPRNKACGPDGFPAEFFKESWCVIGPEVTAAVREFFISGRLLKQWNATTLVLIPKSPNASCTSDFRPISCMNTMYKVIARLLTSRLQKLLSCVISPFQSAFLPGRLLAENVLLATEMVHGYNWRNISPRGMLKVDLRKAFDSVRWDFIISALRALGIPVRFINWIHQCISTPTFTISVNGSCGGFFKSTKGLRQGDPLSPYLFVLAMEVFSKLLHSRFASGYIRYHPKASDISISHLMFADDVMIFFDGGSSSLHGICETLDDFASWSGLQVNKDKSQLFHAGIGQIERDSLAEYGFPQGSLPVRYLGLPLMCRKLRIAEYEPLLEKITKRFRAWATKCLSYAGRVQLIVSVIYGSVNFWMTTFLLPKGCIKKIESLCSRFLWAGNIDEGKGSKVSWAQSCLPKSEGGLGLRRFSEWNKTLCLRLIWLLFNHNGSLWASWHRHHHLRNKSFWAVAASPSDPWSWKMLLNLRPLAEQFVKCKVGNGLTAFYWYDSWTTLGPLIKCVGDLGTRTLRIPLSARVADAHTAEGWKHPLSRSAPAQAIHDHISSLPAPSSVLFEDSFLWCVGDFVCRGFSAAATWETLRPKDTEKDWAALVWFKGAVPKHAFNMWVSHLDRLPTRQRLASWGQIQSVDCCLCTIESESRDHLLLNCEFASQIWKLVFFRICPRQRIFSSWAELLSWIRLSSASAPSLLRKITAQAIIYNIWRQRNNVLHNAQRIAPQIIFKIVDREVRNIITSRRHRKRWRKLMILWIQ</sequence>
<accession>A0A8T2CBP2</accession>
<dbReference type="EMBL" id="JAEFBK010000006">
    <property type="protein sequence ID" value="KAG7595163.1"/>
    <property type="molecule type" value="Genomic_DNA"/>
</dbReference>
<keyword evidence="3" id="KW-0378">Hydrolase</keyword>
<feature type="region of interest" description="Disordered" evidence="1">
    <location>
        <begin position="430"/>
        <end position="451"/>
    </location>
</feature>
<evidence type="ECO:0000259" key="2">
    <source>
        <dbReference type="PROSITE" id="PS50878"/>
    </source>
</evidence>
<dbReference type="GO" id="GO:0004519">
    <property type="term" value="F:endonuclease activity"/>
    <property type="evidence" value="ECO:0007669"/>
    <property type="project" value="UniProtKB-KW"/>
</dbReference>
<feature type="compositionally biased region" description="Basic residues" evidence="1">
    <location>
        <begin position="436"/>
        <end position="449"/>
    </location>
</feature>
<gene>
    <name evidence="3" type="ORF">ISN45_Aa01g038770</name>
</gene>
<evidence type="ECO:0000313" key="4">
    <source>
        <dbReference type="Proteomes" id="UP000694240"/>
    </source>
</evidence>
<keyword evidence="3" id="KW-0255">Endonuclease</keyword>
<dbReference type="InterPro" id="IPR005135">
    <property type="entry name" value="Endo/exonuclease/phosphatase"/>
</dbReference>
<dbReference type="Pfam" id="PF00078">
    <property type="entry name" value="RVT_1"/>
    <property type="match status" value="1"/>
</dbReference>